<feature type="transmembrane region" description="Helical" evidence="8">
    <location>
        <begin position="401"/>
        <end position="422"/>
    </location>
</feature>
<evidence type="ECO:0000256" key="8">
    <source>
        <dbReference type="SAM" id="Phobius"/>
    </source>
</evidence>
<dbReference type="RefSeq" id="WP_231910539.1">
    <property type="nucleotide sequence ID" value="NZ_AP014836.1"/>
</dbReference>
<accession>A0A1Q2SKN5</accession>
<comment type="subcellular location">
    <subcellularLocation>
        <location evidence="1">Cell membrane</location>
        <topology evidence="1">Multi-pass membrane protein</topology>
    </subcellularLocation>
    <subcellularLocation>
        <location evidence="6">Membrane</location>
        <topology evidence="6">Multi-pass membrane protein</topology>
    </subcellularLocation>
</comment>
<dbReference type="Proteomes" id="UP000243679">
    <property type="component" value="Chromosome"/>
</dbReference>
<dbReference type="AlphaFoldDB" id="A0A1Q2SKN5"/>
<dbReference type="GO" id="GO:0005886">
    <property type="term" value="C:plasma membrane"/>
    <property type="evidence" value="ECO:0007669"/>
    <property type="project" value="UniProtKB-SubCell"/>
</dbReference>
<evidence type="ECO:0000256" key="5">
    <source>
        <dbReference type="ARBA" id="ARBA00023136"/>
    </source>
</evidence>
<feature type="transmembrane region" description="Helical" evidence="8">
    <location>
        <begin position="358"/>
        <end position="381"/>
    </location>
</feature>
<dbReference type="InterPro" id="IPR017270">
    <property type="entry name" value="MotA/TolQ/ExbB-rel"/>
</dbReference>
<evidence type="ECO:0000256" key="4">
    <source>
        <dbReference type="ARBA" id="ARBA00022989"/>
    </source>
</evidence>
<evidence type="ECO:0000256" key="2">
    <source>
        <dbReference type="ARBA" id="ARBA00022475"/>
    </source>
</evidence>
<evidence type="ECO:0000256" key="1">
    <source>
        <dbReference type="ARBA" id="ARBA00004651"/>
    </source>
</evidence>
<keyword evidence="7" id="KW-0175">Coiled coil</keyword>
<proteinExistence type="inferred from homology"/>
<dbReference type="EMBL" id="AP014836">
    <property type="protein sequence ID" value="BAW79679.1"/>
    <property type="molecule type" value="Genomic_DNA"/>
</dbReference>
<gene>
    <name evidence="10" type="ORF">TAO_0309</name>
</gene>
<comment type="similarity">
    <text evidence="6">Belongs to the exbB/tolQ family.</text>
</comment>
<dbReference type="GO" id="GO:0017038">
    <property type="term" value="P:protein import"/>
    <property type="evidence" value="ECO:0007669"/>
    <property type="project" value="TreeGrafter"/>
</dbReference>
<dbReference type="InterPro" id="IPR002898">
    <property type="entry name" value="MotA_ExbB_proton_chnl"/>
</dbReference>
<keyword evidence="6" id="KW-0653">Protein transport</keyword>
<evidence type="ECO:0000256" key="3">
    <source>
        <dbReference type="ARBA" id="ARBA00022692"/>
    </source>
</evidence>
<evidence type="ECO:0000313" key="11">
    <source>
        <dbReference type="Proteomes" id="UP000243679"/>
    </source>
</evidence>
<keyword evidence="2" id="KW-1003">Cell membrane</keyword>
<keyword evidence="3 8" id="KW-0812">Transmembrane</keyword>
<keyword evidence="4 8" id="KW-1133">Transmembrane helix</keyword>
<dbReference type="PANTHER" id="PTHR30625">
    <property type="entry name" value="PROTEIN TOLQ"/>
    <property type="match status" value="1"/>
</dbReference>
<feature type="coiled-coil region" evidence="7">
    <location>
        <begin position="57"/>
        <end position="87"/>
    </location>
</feature>
<sequence length="464" mass="50937">MFWWVLSTFGVTLFLLGTPVSSWGIGSPETLDQLLEQVRQDSVQEQRLNADREANFLAARDKQKELLRKANADLQAEEQRSKVLKGTFEKNEKVLAEKQTELKDLSGSLGELFSVARQTAHDLLPTVSNSLVLAEFPDRVAVLSTIAESNKLPNIEDLQRLWLSLQEQMTESGKIETFSASVITVGGEVKKQQVSRVGTFTAISEGKYLRYLSEPVAGLVELNRQPASRFLKAAAEFEKAGSGAIVSMAIDPSRGAILSLLVQSPSLRERIDQGGWIGYFTIALGVVALLIALQRFIYLFTIGRRIDAQRHEEIPNEDNPLGRVLSVYTGNKEEDIEALNLKLDEAILKEMPQLERGLPTLAILADVAPLLGLLGTVTGMIKTFQAITMFGTSDPKLMSAGISEALVTTVIGLMVAIPILLIHSALSGKSNRLIQILDEESAAIVAWLAEKKQGLLEKREADVF</sequence>
<evidence type="ECO:0000259" key="9">
    <source>
        <dbReference type="Pfam" id="PF01618"/>
    </source>
</evidence>
<name>A0A1Q2SKN5_9GAMM</name>
<dbReference type="KEGG" id="ntt:TAO_0309"/>
<keyword evidence="11" id="KW-1185">Reference proteome</keyword>
<dbReference type="InterPro" id="IPR050790">
    <property type="entry name" value="ExbB/TolQ_transport"/>
</dbReference>
<evidence type="ECO:0000256" key="7">
    <source>
        <dbReference type="SAM" id="Coils"/>
    </source>
</evidence>
<evidence type="ECO:0000313" key="10">
    <source>
        <dbReference type="EMBL" id="BAW79679.1"/>
    </source>
</evidence>
<feature type="domain" description="MotA/TolQ/ExbB proton channel" evidence="9">
    <location>
        <begin position="329"/>
        <end position="438"/>
    </location>
</feature>
<keyword evidence="5 8" id="KW-0472">Membrane</keyword>
<feature type="transmembrane region" description="Helical" evidence="8">
    <location>
        <begin position="276"/>
        <end position="300"/>
    </location>
</feature>
<dbReference type="PANTHER" id="PTHR30625:SF11">
    <property type="entry name" value="MOTA_TOLQ_EXBB PROTON CHANNEL DOMAIN-CONTAINING PROTEIN"/>
    <property type="match status" value="1"/>
</dbReference>
<dbReference type="Pfam" id="PF01618">
    <property type="entry name" value="MotA_ExbB"/>
    <property type="match status" value="1"/>
</dbReference>
<dbReference type="PIRSF" id="PIRSF037714">
    <property type="entry name" value="TolR"/>
    <property type="match status" value="1"/>
</dbReference>
<evidence type="ECO:0000256" key="6">
    <source>
        <dbReference type="RuleBase" id="RU004057"/>
    </source>
</evidence>
<reference evidence="10 11" key="1">
    <citation type="journal article" date="2017" name="ISME J.">
        <title>An acid-tolerant ammonia-oxidizing ?-proteobacterium from soil.</title>
        <authorList>
            <person name="Hayatsu M."/>
            <person name="Tago K."/>
            <person name="Uchiyama I."/>
            <person name="Toyoda A."/>
            <person name="Wang Y."/>
            <person name="Shimomura Y."/>
            <person name="Okubo T."/>
            <person name="Kurisu F."/>
            <person name="Hirono Y."/>
            <person name="Nonaka K."/>
            <person name="Akiyama H."/>
            <person name="Itoh T."/>
            <person name="Takami H."/>
        </authorList>
    </citation>
    <scope>NUCLEOTIDE SEQUENCE [LARGE SCALE GENOMIC DNA]</scope>
    <source>
        <strain evidence="10 11">TAO100</strain>
    </source>
</reference>
<organism evidence="10 11">
    <name type="scientific">Candidatus Nitrosoglobus terrae</name>
    <dbReference type="NCBI Taxonomy" id="1630141"/>
    <lineage>
        <taxon>Bacteria</taxon>
        <taxon>Pseudomonadati</taxon>
        <taxon>Pseudomonadota</taxon>
        <taxon>Gammaproteobacteria</taxon>
        <taxon>Chromatiales</taxon>
        <taxon>Chromatiaceae</taxon>
        <taxon>Candidatus Nitrosoglobus</taxon>
    </lineage>
</organism>
<protein>
    <submittedName>
        <fullName evidence="10">MotA/TolQ/ExbB proton channel</fullName>
    </submittedName>
</protein>
<keyword evidence="6" id="KW-0813">Transport</keyword>